<protein>
    <recommendedName>
        <fullName evidence="3">2-C-methyl-D-erythritol 4-phosphate cytidylyltransferase</fullName>
        <ecNumber evidence="3">2.7.7.60</ecNumber>
    </recommendedName>
    <alternativeName>
        <fullName evidence="3">4-diphosphocytidyl-2C-methyl-D-erythritol synthase</fullName>
    </alternativeName>
    <alternativeName>
        <fullName evidence="3">MEP cytidylyltransferase</fullName>
        <shortName evidence="3">MCT</shortName>
    </alternativeName>
</protein>
<feature type="site" description="Transition state stabilizer" evidence="3">
    <location>
        <position position="19"/>
    </location>
</feature>
<evidence type="ECO:0000313" key="5">
    <source>
        <dbReference type="Proteomes" id="UP000230000"/>
    </source>
</evidence>
<dbReference type="Proteomes" id="UP000230000">
    <property type="component" value="Unassembled WGS sequence"/>
</dbReference>
<sequence length="239" mass="26105">MASDIVKYALIVAAGQGTRAQLSGTDAQEPKQFRLLAGKPVLQYSIEAFASAFPDIRFILVLPAVYPNFVGHLPEIFTGNPFSFVTGGETRFHSVKNGLSQVQEPDAVVFVHDAARPVLSAALIRRCYEGAILHGTAIPCVPAVESLRMVDAQGRNYPLDRHAVRYIQTPQTFRASLLLEAFHQPFDPSFTDEATVVEKAGYSVQLVEGEPANIKLTYPQDFAIAEILLRDRSASAACE</sequence>
<dbReference type="InterPro" id="IPR034683">
    <property type="entry name" value="IspD/TarI"/>
</dbReference>
<evidence type="ECO:0000256" key="2">
    <source>
        <dbReference type="ARBA" id="ARBA00022695"/>
    </source>
</evidence>
<evidence type="ECO:0000256" key="1">
    <source>
        <dbReference type="ARBA" id="ARBA00022679"/>
    </source>
</evidence>
<name>A0A2M9CWX2_9BACT</name>
<keyword evidence="1 3" id="KW-0808">Transferase</keyword>
<keyword evidence="3" id="KW-0414">Isoprene biosynthesis</keyword>
<keyword evidence="5" id="KW-1185">Reference proteome</keyword>
<dbReference type="Gene3D" id="3.90.550.10">
    <property type="entry name" value="Spore Coat Polysaccharide Biosynthesis Protein SpsA, Chain A"/>
    <property type="match status" value="1"/>
</dbReference>
<dbReference type="InterPro" id="IPR050088">
    <property type="entry name" value="IspD/TarI_cytidylyltransf_bact"/>
</dbReference>
<dbReference type="CDD" id="cd02516">
    <property type="entry name" value="CDP-ME_synthetase"/>
    <property type="match status" value="1"/>
</dbReference>
<comment type="similarity">
    <text evidence="3">Belongs to the IspD/TarI cytidylyltransferase family. IspD subfamily.</text>
</comment>
<feature type="site" description="Positions MEP for the nucleophilic attack" evidence="3">
    <location>
        <position position="215"/>
    </location>
</feature>
<gene>
    <name evidence="3" type="primary">ispD</name>
    <name evidence="4" type="ORF">BXY57_2026</name>
</gene>
<dbReference type="GO" id="GO:0019288">
    <property type="term" value="P:isopentenyl diphosphate biosynthetic process, methylerythritol 4-phosphate pathway"/>
    <property type="evidence" value="ECO:0007669"/>
    <property type="project" value="UniProtKB-UniRule"/>
</dbReference>
<reference evidence="4 5" key="1">
    <citation type="submission" date="2017-11" db="EMBL/GenBank/DDBJ databases">
        <title>Genomic Encyclopedia of Archaeal and Bacterial Type Strains, Phase II (KMG-II): From Individual Species to Whole Genera.</title>
        <authorList>
            <person name="Goeker M."/>
        </authorList>
    </citation>
    <scope>NUCLEOTIDE SEQUENCE [LARGE SCALE GENOMIC DNA]</scope>
    <source>
        <strain evidence="4 5">DSM 27268</strain>
    </source>
</reference>
<comment type="function">
    <text evidence="3">Catalyzes the formation of 4-diphosphocytidyl-2-C-methyl-D-erythritol from CTP and 2-C-methyl-D-erythritol 4-phosphate (MEP).</text>
</comment>
<feature type="site" description="Transition state stabilizer" evidence="3">
    <location>
        <position position="31"/>
    </location>
</feature>
<evidence type="ECO:0000313" key="4">
    <source>
        <dbReference type="EMBL" id="PJJ76411.1"/>
    </source>
</evidence>
<dbReference type="RefSeq" id="WP_245860731.1">
    <property type="nucleotide sequence ID" value="NZ_PGFG01000001.1"/>
</dbReference>
<dbReference type="HAMAP" id="MF_00108">
    <property type="entry name" value="IspD"/>
    <property type="match status" value="1"/>
</dbReference>
<organism evidence="4 5">
    <name type="scientific">Thermoflavifilum aggregans</name>
    <dbReference type="NCBI Taxonomy" id="454188"/>
    <lineage>
        <taxon>Bacteria</taxon>
        <taxon>Pseudomonadati</taxon>
        <taxon>Bacteroidota</taxon>
        <taxon>Chitinophagia</taxon>
        <taxon>Chitinophagales</taxon>
        <taxon>Chitinophagaceae</taxon>
        <taxon>Thermoflavifilum</taxon>
    </lineage>
</organism>
<dbReference type="InterPro" id="IPR001228">
    <property type="entry name" value="IspD"/>
</dbReference>
<evidence type="ECO:0000256" key="3">
    <source>
        <dbReference type="HAMAP-Rule" id="MF_00108"/>
    </source>
</evidence>
<dbReference type="Pfam" id="PF01128">
    <property type="entry name" value="IspD"/>
    <property type="match status" value="1"/>
</dbReference>
<dbReference type="PANTHER" id="PTHR32125:SF4">
    <property type="entry name" value="2-C-METHYL-D-ERYTHRITOL 4-PHOSPHATE CYTIDYLYLTRANSFERASE, CHLOROPLASTIC"/>
    <property type="match status" value="1"/>
</dbReference>
<dbReference type="EC" id="2.7.7.60" evidence="3"/>
<dbReference type="SUPFAM" id="SSF53448">
    <property type="entry name" value="Nucleotide-diphospho-sugar transferases"/>
    <property type="match status" value="1"/>
</dbReference>
<dbReference type="AlphaFoldDB" id="A0A2M9CWX2"/>
<feature type="site" description="Positions MEP for the nucleophilic attack" evidence="3">
    <location>
        <position position="161"/>
    </location>
</feature>
<dbReference type="EMBL" id="PGFG01000001">
    <property type="protein sequence ID" value="PJJ76411.1"/>
    <property type="molecule type" value="Genomic_DNA"/>
</dbReference>
<accession>A0A2M9CWX2</accession>
<dbReference type="UniPathway" id="UPA00056">
    <property type="reaction ID" value="UER00093"/>
</dbReference>
<proteinExistence type="inferred from homology"/>
<dbReference type="GO" id="GO:0050518">
    <property type="term" value="F:2-C-methyl-D-erythritol 4-phosphate cytidylyltransferase activity"/>
    <property type="evidence" value="ECO:0007669"/>
    <property type="project" value="UniProtKB-UniRule"/>
</dbReference>
<dbReference type="InterPro" id="IPR029044">
    <property type="entry name" value="Nucleotide-diphossugar_trans"/>
</dbReference>
<comment type="pathway">
    <text evidence="3">Isoprenoid biosynthesis; isopentenyl diphosphate biosynthesis via DXP pathway; isopentenyl diphosphate from 1-deoxy-D-xylulose 5-phosphate: step 2/6.</text>
</comment>
<keyword evidence="2 3" id="KW-0548">Nucleotidyltransferase</keyword>
<comment type="caution">
    <text evidence="4">The sequence shown here is derived from an EMBL/GenBank/DDBJ whole genome shotgun (WGS) entry which is preliminary data.</text>
</comment>
<dbReference type="PANTHER" id="PTHR32125">
    <property type="entry name" value="2-C-METHYL-D-ERYTHRITOL 4-PHOSPHATE CYTIDYLYLTRANSFERASE, CHLOROPLASTIC"/>
    <property type="match status" value="1"/>
</dbReference>
<comment type="catalytic activity">
    <reaction evidence="3">
        <text>2-C-methyl-D-erythritol 4-phosphate + CTP + H(+) = 4-CDP-2-C-methyl-D-erythritol + diphosphate</text>
        <dbReference type="Rhea" id="RHEA:13429"/>
        <dbReference type="ChEBI" id="CHEBI:15378"/>
        <dbReference type="ChEBI" id="CHEBI:33019"/>
        <dbReference type="ChEBI" id="CHEBI:37563"/>
        <dbReference type="ChEBI" id="CHEBI:57823"/>
        <dbReference type="ChEBI" id="CHEBI:58262"/>
        <dbReference type="EC" id="2.7.7.60"/>
    </reaction>
</comment>